<dbReference type="AlphaFoldDB" id="V5G608"/>
<evidence type="ECO:0000313" key="1">
    <source>
        <dbReference type="EMBL" id="JAB65495.1"/>
    </source>
</evidence>
<protein>
    <submittedName>
        <fullName evidence="1">Uncharacterized protein</fullName>
    </submittedName>
</protein>
<name>V5G608_ANOGL</name>
<proteinExistence type="predicted"/>
<organism evidence="1">
    <name type="scientific">Anoplophora glabripennis</name>
    <name type="common">Asian longhorn beetle</name>
    <name type="synonym">Anoplophora nobilis</name>
    <dbReference type="NCBI Taxonomy" id="217634"/>
    <lineage>
        <taxon>Eukaryota</taxon>
        <taxon>Metazoa</taxon>
        <taxon>Ecdysozoa</taxon>
        <taxon>Arthropoda</taxon>
        <taxon>Hexapoda</taxon>
        <taxon>Insecta</taxon>
        <taxon>Pterygota</taxon>
        <taxon>Neoptera</taxon>
        <taxon>Endopterygota</taxon>
        <taxon>Coleoptera</taxon>
        <taxon>Polyphaga</taxon>
        <taxon>Cucujiformia</taxon>
        <taxon>Chrysomeloidea</taxon>
        <taxon>Cerambycidae</taxon>
        <taxon>Lamiinae</taxon>
        <taxon>Lamiini</taxon>
        <taxon>Anoplophora</taxon>
    </lineage>
</organism>
<feature type="non-terminal residue" evidence="1">
    <location>
        <position position="122"/>
    </location>
</feature>
<dbReference type="EMBL" id="GALX01002971">
    <property type="protein sequence ID" value="JAB65495.1"/>
    <property type="molecule type" value="Transcribed_RNA"/>
</dbReference>
<accession>V5G608</accession>
<reference evidence="1" key="1">
    <citation type="submission" date="2013-07" db="EMBL/GenBank/DDBJ databases">
        <title>Midgut Transcriptome Profiling of Anoplphora glabripennis, a Lignocellulose Degrading, Wood-Boring Cerambycid.</title>
        <authorList>
            <person name="Scully E.D."/>
            <person name="Hoover K."/>
            <person name="Carlson J.E."/>
            <person name="Tien M."/>
            <person name="Geib S.M."/>
        </authorList>
    </citation>
    <scope>NUCLEOTIDE SEQUENCE</scope>
</reference>
<sequence>MSKHSIWNINSIAGSGQLYVLINNENIPAVNVVKNLGLTFDSSLTFSNHVTVICKKAFLSLKQLQCFKKYLNPQTKILLTESLVLSHLNYADVIYGPCLSQENKHRLQKIQNCCVRFIANDS</sequence>
<dbReference type="PRINTS" id="PR01345">
    <property type="entry name" value="CERVTRCPTASE"/>
</dbReference>